<keyword evidence="10" id="KW-1185">Reference proteome</keyword>
<dbReference type="AlphaFoldDB" id="A0A9W7F7H9"/>
<dbReference type="SUPFAM" id="SSF47095">
    <property type="entry name" value="HMG-box"/>
    <property type="match status" value="1"/>
</dbReference>
<keyword evidence="3" id="KW-0234">DNA repair</keyword>
<evidence type="ECO:0000313" key="10">
    <source>
        <dbReference type="Proteomes" id="UP001165122"/>
    </source>
</evidence>
<evidence type="ECO:0000256" key="7">
    <source>
        <dbReference type="SAM" id="MobiDB-lite"/>
    </source>
</evidence>
<feature type="domain" description="HMG box" evidence="8">
    <location>
        <begin position="162"/>
        <end position="230"/>
    </location>
</feature>
<dbReference type="Proteomes" id="UP001165122">
    <property type="component" value="Unassembled WGS sequence"/>
</dbReference>
<feature type="DNA-binding region" description="HMG box" evidence="5">
    <location>
        <begin position="162"/>
        <end position="230"/>
    </location>
</feature>
<dbReference type="GO" id="GO:0006281">
    <property type="term" value="P:DNA repair"/>
    <property type="evidence" value="ECO:0007669"/>
    <property type="project" value="UniProtKB-KW"/>
</dbReference>
<feature type="region of interest" description="Disordered" evidence="7">
    <location>
        <begin position="233"/>
        <end position="272"/>
    </location>
</feature>
<keyword evidence="2" id="KW-0227">DNA damage</keyword>
<organism evidence="9 10">
    <name type="scientific">Triparma laevis f. longispina</name>
    <dbReference type="NCBI Taxonomy" id="1714387"/>
    <lineage>
        <taxon>Eukaryota</taxon>
        <taxon>Sar</taxon>
        <taxon>Stramenopiles</taxon>
        <taxon>Ochrophyta</taxon>
        <taxon>Bolidophyceae</taxon>
        <taxon>Parmales</taxon>
        <taxon>Triparmaceae</taxon>
        <taxon>Triparma</taxon>
    </lineage>
</organism>
<comment type="caution">
    <text evidence="9">The sequence shown here is derived from an EMBL/GenBank/DDBJ whole genome shotgun (WGS) entry which is preliminary data.</text>
</comment>
<evidence type="ECO:0000256" key="5">
    <source>
        <dbReference type="PROSITE-ProRule" id="PRU00267"/>
    </source>
</evidence>
<dbReference type="GO" id="GO:0006334">
    <property type="term" value="P:nucleosome assembly"/>
    <property type="evidence" value="ECO:0007669"/>
    <property type="project" value="TreeGrafter"/>
</dbReference>
<feature type="compositionally biased region" description="Basic and acidic residues" evidence="7">
    <location>
        <begin position="233"/>
        <end position="242"/>
    </location>
</feature>
<feature type="region of interest" description="Disordered" evidence="7">
    <location>
        <begin position="310"/>
        <end position="379"/>
    </location>
</feature>
<dbReference type="GO" id="GO:0005634">
    <property type="term" value="C:nucleus"/>
    <property type="evidence" value="ECO:0007669"/>
    <property type="project" value="UniProtKB-SubCell"/>
</dbReference>
<dbReference type="Pfam" id="PF00505">
    <property type="entry name" value="HMG_box"/>
    <property type="match status" value="1"/>
</dbReference>
<feature type="compositionally biased region" description="Basic and acidic residues" evidence="7">
    <location>
        <begin position="73"/>
        <end position="86"/>
    </location>
</feature>
<feature type="region of interest" description="Disordered" evidence="7">
    <location>
        <begin position="847"/>
        <end position="905"/>
    </location>
</feature>
<accession>A0A9W7F7H9</accession>
<feature type="region of interest" description="Disordered" evidence="7">
    <location>
        <begin position="434"/>
        <end position="465"/>
    </location>
</feature>
<dbReference type="Pfam" id="PF12253">
    <property type="entry name" value="CAF1A_dimeriz"/>
    <property type="match status" value="1"/>
</dbReference>
<sequence>MPSLVTSPAAPKTSPVEEIIALKTNSKDDAILLIPATSPSAPDTSSASSTHKTPTNEGKSKKKKENAVGAVTNEKKKATKKVDAETKPQPSLMKFFMGGEKKAAPSKSIFSSNAKLPAAKPKSSPKKAAPAAKAKKEVKPKQTPASDKKEKKQKKEKDPNAPKKAKSAYIFFANAKRVTLKEAEPEIKPTDMMKKCGELWKTISEDEKAVYVKMAEEDKARYLSEMKVYEAKAKEEKEKDVEDAMETAMEDAAADASMEIDEEEKIEENKGEEIDVEVNVNVEVVKEVKASPTKKELLKLKIAAKKAEKKVEEVEKVEKTESKQTEEEELPDVVDMEVEKVEEKARKETAEPTSTPPTPTPAAAPAATTTTTITPTDNSALEEKKLKALRAHMGANSSLVENFTIHVTKSSFEFVSPSGKKFRSMKAVANHFEVSPTASTSPPKPTSTSPISSGTRGTPTPPVAKVVVPPTPVDTAKVELFTKKRDSYLSFLLTDPRASKRPAIAPVAAAPPADETPNQEDRIPTQFMAMFSTIVEGSTLTLDELVNNVTTQLPSVNLAPSLVKAQITLLAEHKFYCEGAHGSVWEMKVADLIPSASLNKVVKPARAFRKKVANRARQTSKLLDALQKSPGNVKKIADEEAKVAKFDVEDKEALQKQLEKEKEKQKKEEEKYMLVKVKEEAKLMKLKAKEDEKVAKEEAKVASLKAKEDEKVAKEKAKEDEKLAKEAKLKKQQNALMGFFKKPAKKAEVAKSSAPKPQAVVVAKPTKSLLSEINSCDSHKPLDVKVKEFKGKGKFVSISVMATVFPPGADPTNPFSRVTPYSEPRNMKLWNKKKFLMFDEDERPPYKGTWSKRSNVVTGRRPFGQDKHLNYDYDSEAEWEEEEPGEDIDDEKAEEEDKSEELKEKEYDYNDGWMCEDHDLGDENQNEMEKELRKKEARDTDFQEKIIIGCVKGGQPLEFKSTDDSEAAKLMHNCGIRLLETPGSPFSVVDLSPVCAKAKSTRSKIEKVSGATKFEKLLPAFLDFVHGSTLVSKDKLVEAYFESQQFEEGEKPSKKVVNDKVKEVAEKLKLEAGGAVWKVKGMELDPSIKIAVAGASGTGSGSGAMKGFAVAGVVPNLSAAPAAAEKLEKEKETKRMYEGIDFMALLKNKKAKTS</sequence>
<feature type="region of interest" description="Disordered" evidence="7">
    <location>
        <begin position="33"/>
        <end position="166"/>
    </location>
</feature>
<evidence type="ECO:0000256" key="2">
    <source>
        <dbReference type="ARBA" id="ARBA00022763"/>
    </source>
</evidence>
<reference evidence="10" key="1">
    <citation type="journal article" date="2023" name="Commun. Biol.">
        <title>Genome analysis of Parmales, the sister group of diatoms, reveals the evolutionary specialization of diatoms from phago-mixotrophs to photoautotrophs.</title>
        <authorList>
            <person name="Ban H."/>
            <person name="Sato S."/>
            <person name="Yoshikawa S."/>
            <person name="Yamada K."/>
            <person name="Nakamura Y."/>
            <person name="Ichinomiya M."/>
            <person name="Sato N."/>
            <person name="Blanc-Mathieu R."/>
            <person name="Endo H."/>
            <person name="Kuwata A."/>
            <person name="Ogata H."/>
        </authorList>
    </citation>
    <scope>NUCLEOTIDE SEQUENCE [LARGE SCALE GENOMIC DNA]</scope>
    <source>
        <strain evidence="10">NIES 3700</strain>
    </source>
</reference>
<feature type="compositionally biased region" description="Basic and acidic residues" evidence="7">
    <location>
        <begin position="134"/>
        <end position="161"/>
    </location>
</feature>
<feature type="compositionally biased region" description="Acidic residues" evidence="7">
    <location>
        <begin position="326"/>
        <end position="336"/>
    </location>
</feature>
<keyword evidence="4 5" id="KW-0539">Nucleus</keyword>
<keyword evidence="5" id="KW-0238">DNA-binding</keyword>
<evidence type="ECO:0000256" key="1">
    <source>
        <dbReference type="ARBA" id="ARBA00004123"/>
    </source>
</evidence>
<evidence type="ECO:0000259" key="8">
    <source>
        <dbReference type="PROSITE" id="PS50118"/>
    </source>
</evidence>
<feature type="compositionally biased region" description="Low complexity" evidence="7">
    <location>
        <begin position="363"/>
        <end position="376"/>
    </location>
</feature>
<dbReference type="InterPro" id="IPR009071">
    <property type="entry name" value="HMG_box_dom"/>
</dbReference>
<proteinExistence type="predicted"/>
<dbReference type="Gene3D" id="1.10.30.10">
    <property type="entry name" value="High mobility group box domain"/>
    <property type="match status" value="1"/>
</dbReference>
<gene>
    <name evidence="9" type="ORF">TrLO_g3525</name>
</gene>
<dbReference type="GO" id="GO:0033186">
    <property type="term" value="C:CAF-1 complex"/>
    <property type="evidence" value="ECO:0007669"/>
    <property type="project" value="TreeGrafter"/>
</dbReference>
<keyword evidence="6" id="KW-0175">Coiled coil</keyword>
<dbReference type="EMBL" id="BRXW01000096">
    <property type="protein sequence ID" value="GMI06205.1"/>
    <property type="molecule type" value="Genomic_DNA"/>
</dbReference>
<dbReference type="OrthoDB" id="79480at2759"/>
<dbReference type="PROSITE" id="PS50118">
    <property type="entry name" value="HMG_BOX_2"/>
    <property type="match status" value="1"/>
</dbReference>
<evidence type="ECO:0000256" key="3">
    <source>
        <dbReference type="ARBA" id="ARBA00023204"/>
    </source>
</evidence>
<dbReference type="PANTHER" id="PTHR15272">
    <property type="entry name" value="CHROMATIN ASSEMBLY FACTOR 1 SUBUNIT A CAF-1 SUBUNIT A"/>
    <property type="match status" value="1"/>
</dbReference>
<evidence type="ECO:0000313" key="9">
    <source>
        <dbReference type="EMBL" id="GMI06205.1"/>
    </source>
</evidence>
<feature type="compositionally biased region" description="Acidic residues" evidence="7">
    <location>
        <begin position="873"/>
        <end position="899"/>
    </location>
</feature>
<feature type="compositionally biased region" description="Low complexity" evidence="7">
    <location>
        <begin position="111"/>
        <end position="132"/>
    </location>
</feature>
<name>A0A9W7F7H9_9STRA</name>
<feature type="compositionally biased region" description="Basic and acidic residues" evidence="7">
    <location>
        <begin position="310"/>
        <end position="325"/>
    </location>
</feature>
<comment type="subcellular location">
    <subcellularLocation>
        <location evidence="1">Nucleus</location>
    </subcellularLocation>
</comment>
<feature type="compositionally biased region" description="Low complexity" evidence="7">
    <location>
        <begin position="435"/>
        <end position="465"/>
    </location>
</feature>
<dbReference type="InterPro" id="IPR022043">
    <property type="entry name" value="CAF1A_DD"/>
</dbReference>
<dbReference type="GO" id="GO:0003677">
    <property type="term" value="F:DNA binding"/>
    <property type="evidence" value="ECO:0007669"/>
    <property type="project" value="UniProtKB-UniRule"/>
</dbReference>
<feature type="coiled-coil region" evidence="6">
    <location>
        <begin position="644"/>
        <end position="707"/>
    </location>
</feature>
<feature type="compositionally biased region" description="Basic and acidic residues" evidence="7">
    <location>
        <begin position="337"/>
        <end position="350"/>
    </location>
</feature>
<feature type="compositionally biased region" description="Acidic residues" evidence="7">
    <location>
        <begin position="243"/>
        <end position="266"/>
    </location>
</feature>
<dbReference type="InterPro" id="IPR036910">
    <property type="entry name" value="HMG_box_dom_sf"/>
</dbReference>
<dbReference type="PANTHER" id="PTHR15272:SF0">
    <property type="entry name" value="CHROMATIN ASSEMBLY FACTOR 1 SUBUNIT A"/>
    <property type="match status" value="1"/>
</dbReference>
<feature type="compositionally biased region" description="Low complexity" evidence="7">
    <location>
        <begin position="35"/>
        <end position="50"/>
    </location>
</feature>
<dbReference type="SMART" id="SM00398">
    <property type="entry name" value="HMG"/>
    <property type="match status" value="1"/>
</dbReference>
<evidence type="ECO:0000256" key="4">
    <source>
        <dbReference type="ARBA" id="ARBA00023242"/>
    </source>
</evidence>
<protein>
    <recommendedName>
        <fullName evidence="8">HMG box domain-containing protein</fullName>
    </recommendedName>
</protein>
<evidence type="ECO:0000256" key="6">
    <source>
        <dbReference type="SAM" id="Coils"/>
    </source>
</evidence>